<proteinExistence type="predicted"/>
<dbReference type="EMBL" id="JAHYIQ010000001">
    <property type="protein sequence ID" value="KAK1135907.1"/>
    <property type="molecule type" value="Genomic_DNA"/>
</dbReference>
<accession>A0AA40GDX1</accession>
<protein>
    <submittedName>
        <fullName evidence="2">Uncharacterized protein</fullName>
    </submittedName>
</protein>
<feature type="compositionally biased region" description="Basic and acidic residues" evidence="1">
    <location>
        <begin position="1"/>
        <end position="11"/>
    </location>
</feature>
<organism evidence="2 3">
    <name type="scientific">Melipona bicolor</name>
    <dbReference type="NCBI Taxonomy" id="60889"/>
    <lineage>
        <taxon>Eukaryota</taxon>
        <taxon>Metazoa</taxon>
        <taxon>Ecdysozoa</taxon>
        <taxon>Arthropoda</taxon>
        <taxon>Hexapoda</taxon>
        <taxon>Insecta</taxon>
        <taxon>Pterygota</taxon>
        <taxon>Neoptera</taxon>
        <taxon>Endopterygota</taxon>
        <taxon>Hymenoptera</taxon>
        <taxon>Apocrita</taxon>
        <taxon>Aculeata</taxon>
        <taxon>Apoidea</taxon>
        <taxon>Anthophila</taxon>
        <taxon>Apidae</taxon>
        <taxon>Melipona</taxon>
    </lineage>
</organism>
<keyword evidence="3" id="KW-1185">Reference proteome</keyword>
<name>A0AA40GDX1_9HYME</name>
<evidence type="ECO:0000313" key="3">
    <source>
        <dbReference type="Proteomes" id="UP001177670"/>
    </source>
</evidence>
<evidence type="ECO:0000256" key="1">
    <source>
        <dbReference type="SAM" id="MobiDB-lite"/>
    </source>
</evidence>
<dbReference type="Proteomes" id="UP001177670">
    <property type="component" value="Unassembled WGS sequence"/>
</dbReference>
<feature type="compositionally biased region" description="Gly residues" evidence="1">
    <location>
        <begin position="13"/>
        <end position="22"/>
    </location>
</feature>
<evidence type="ECO:0000313" key="2">
    <source>
        <dbReference type="EMBL" id="KAK1135907.1"/>
    </source>
</evidence>
<sequence length="109" mass="11712">MHVANEHDWIGNRRGGGWLGESGRGKRKEASVLGVFIYRGGGSGGSNDGGSHIPIRGGELPPLPWNLKLVMDVAGVYESLNSRTPSTKLRKKMLHNSDINRPLPAAATQ</sequence>
<gene>
    <name evidence="2" type="ORF">K0M31_000479</name>
</gene>
<dbReference type="AlphaFoldDB" id="A0AA40GDX1"/>
<feature type="region of interest" description="Disordered" evidence="1">
    <location>
        <begin position="1"/>
        <end position="24"/>
    </location>
</feature>
<comment type="caution">
    <text evidence="2">The sequence shown here is derived from an EMBL/GenBank/DDBJ whole genome shotgun (WGS) entry which is preliminary data.</text>
</comment>
<reference evidence="2" key="1">
    <citation type="submission" date="2021-10" db="EMBL/GenBank/DDBJ databases">
        <title>Melipona bicolor Genome sequencing and assembly.</title>
        <authorList>
            <person name="Araujo N.S."/>
            <person name="Arias M.C."/>
        </authorList>
    </citation>
    <scope>NUCLEOTIDE SEQUENCE</scope>
    <source>
        <strain evidence="2">USP_2M_L1-L4_2017</strain>
        <tissue evidence="2">Whole body</tissue>
    </source>
</reference>